<evidence type="ECO:0000313" key="4">
    <source>
        <dbReference type="Proteomes" id="UP000828390"/>
    </source>
</evidence>
<feature type="region of interest" description="Disordered" evidence="2">
    <location>
        <begin position="188"/>
        <end position="277"/>
    </location>
</feature>
<feature type="compositionally biased region" description="Low complexity" evidence="2">
    <location>
        <begin position="251"/>
        <end position="262"/>
    </location>
</feature>
<feature type="compositionally biased region" description="Polar residues" evidence="2">
    <location>
        <begin position="188"/>
        <end position="203"/>
    </location>
</feature>
<protein>
    <submittedName>
        <fullName evidence="3">Uncharacterized protein</fullName>
    </submittedName>
</protein>
<organism evidence="3 4">
    <name type="scientific">Dreissena polymorpha</name>
    <name type="common">Zebra mussel</name>
    <name type="synonym">Mytilus polymorpha</name>
    <dbReference type="NCBI Taxonomy" id="45954"/>
    <lineage>
        <taxon>Eukaryota</taxon>
        <taxon>Metazoa</taxon>
        <taxon>Spiralia</taxon>
        <taxon>Lophotrochozoa</taxon>
        <taxon>Mollusca</taxon>
        <taxon>Bivalvia</taxon>
        <taxon>Autobranchia</taxon>
        <taxon>Heteroconchia</taxon>
        <taxon>Euheterodonta</taxon>
        <taxon>Imparidentia</taxon>
        <taxon>Neoheterodontei</taxon>
        <taxon>Myida</taxon>
        <taxon>Dreissenoidea</taxon>
        <taxon>Dreissenidae</taxon>
        <taxon>Dreissena</taxon>
    </lineage>
</organism>
<reference evidence="3" key="1">
    <citation type="journal article" date="2019" name="bioRxiv">
        <title>The Genome of the Zebra Mussel, Dreissena polymorpha: A Resource for Invasive Species Research.</title>
        <authorList>
            <person name="McCartney M.A."/>
            <person name="Auch B."/>
            <person name="Kono T."/>
            <person name="Mallez S."/>
            <person name="Zhang Y."/>
            <person name="Obille A."/>
            <person name="Becker A."/>
            <person name="Abrahante J.E."/>
            <person name="Garbe J."/>
            <person name="Badalamenti J.P."/>
            <person name="Herman A."/>
            <person name="Mangelson H."/>
            <person name="Liachko I."/>
            <person name="Sullivan S."/>
            <person name="Sone E.D."/>
            <person name="Koren S."/>
            <person name="Silverstein K.A.T."/>
            <person name="Beckman K.B."/>
            <person name="Gohl D.M."/>
        </authorList>
    </citation>
    <scope>NUCLEOTIDE SEQUENCE</scope>
    <source>
        <strain evidence="3">Duluth1</strain>
        <tissue evidence="3">Whole animal</tissue>
    </source>
</reference>
<feature type="compositionally biased region" description="Polar residues" evidence="2">
    <location>
        <begin position="263"/>
        <end position="272"/>
    </location>
</feature>
<name>A0A9D4K1N4_DREPO</name>
<feature type="compositionally biased region" description="Polar residues" evidence="2">
    <location>
        <begin position="214"/>
        <end position="224"/>
    </location>
</feature>
<dbReference type="EMBL" id="JAIWYP010000005">
    <property type="protein sequence ID" value="KAH3828273.1"/>
    <property type="molecule type" value="Genomic_DNA"/>
</dbReference>
<evidence type="ECO:0000313" key="3">
    <source>
        <dbReference type="EMBL" id="KAH3828273.1"/>
    </source>
</evidence>
<feature type="compositionally biased region" description="Basic and acidic residues" evidence="2">
    <location>
        <begin position="204"/>
        <end position="213"/>
    </location>
</feature>
<gene>
    <name evidence="3" type="ORF">DPMN_130226</name>
</gene>
<dbReference type="Proteomes" id="UP000828390">
    <property type="component" value="Unassembled WGS sequence"/>
</dbReference>
<feature type="coiled-coil region" evidence="1">
    <location>
        <begin position="41"/>
        <end position="89"/>
    </location>
</feature>
<comment type="caution">
    <text evidence="3">The sequence shown here is derived from an EMBL/GenBank/DDBJ whole genome shotgun (WGS) entry which is preliminary data.</text>
</comment>
<keyword evidence="1" id="KW-0175">Coiled coil</keyword>
<accession>A0A9D4K1N4</accession>
<keyword evidence="4" id="KW-1185">Reference proteome</keyword>
<evidence type="ECO:0000256" key="2">
    <source>
        <dbReference type="SAM" id="MobiDB-lite"/>
    </source>
</evidence>
<feature type="compositionally biased region" description="Polar residues" evidence="2">
    <location>
        <begin position="236"/>
        <end position="250"/>
    </location>
</feature>
<proteinExistence type="predicted"/>
<evidence type="ECO:0000256" key="1">
    <source>
        <dbReference type="SAM" id="Coils"/>
    </source>
</evidence>
<sequence>MMKIYVFCRKCNHLVLISDKVKQLQQKGDFKQLSATIYAQHQQLIHEKDDLEENMKSLEKSYKAILEEINALRKTINDSLDQLEKYTKKELDTFLVTMRTSIQTDIENCTKSIKNITCLHEDFLKIKEISEALSFIKYKKCLDQSLKLESVLQEMTTKTEMTLTFKPDTTIQQTLSTLSGLGQILSTMGQSQPAKRTTQNMDSRQNKPKETSRSDSGNQTTTGLKINKSHPESRTSRGSSPVNGTSDPTKSCQVSDPVSSSSHQLVQGNQPGAVNKPDQIIKVKKSKKYNVKIKGYTNICYINGICETASGALLITDWMNDNVKLLNQTYKVVAHYDLPDKPWSMCSIDSSLVAISIRQGVHFIRLTNDQLIKDRILKFQHECLGIAHQHGSLYITDGNALYLYTLDGRLVREMYKDTSGCYKTGNHYS</sequence>
<reference evidence="3" key="2">
    <citation type="submission" date="2020-11" db="EMBL/GenBank/DDBJ databases">
        <authorList>
            <person name="McCartney M.A."/>
            <person name="Auch B."/>
            <person name="Kono T."/>
            <person name="Mallez S."/>
            <person name="Becker A."/>
            <person name="Gohl D.M."/>
            <person name="Silverstein K.A.T."/>
            <person name="Koren S."/>
            <person name="Bechman K.B."/>
            <person name="Herman A."/>
            <person name="Abrahante J.E."/>
            <person name="Garbe J."/>
        </authorList>
    </citation>
    <scope>NUCLEOTIDE SEQUENCE</scope>
    <source>
        <strain evidence="3">Duluth1</strain>
        <tissue evidence="3">Whole animal</tissue>
    </source>
</reference>
<dbReference type="SUPFAM" id="SSF63829">
    <property type="entry name" value="Calcium-dependent phosphotriesterase"/>
    <property type="match status" value="1"/>
</dbReference>
<dbReference type="AlphaFoldDB" id="A0A9D4K1N4"/>